<keyword evidence="1" id="KW-1133">Transmembrane helix</keyword>
<sequence length="99" mass="11164">MGYAGSLINSDDFPLPFTILVWSGSLVVFYLKKTPSNCICSQLDPHVYRPRRLEPILPRFGPFCRDISIAHSSVIQLTSVLPSWTALQQTLSRALVRRC</sequence>
<accession>A0A8E2ALT8</accession>
<dbReference type="Proteomes" id="UP000250043">
    <property type="component" value="Unassembled WGS sequence"/>
</dbReference>
<proteinExistence type="predicted"/>
<gene>
    <name evidence="2" type="ORF">OBBRIDRAFT_288924</name>
</gene>
<evidence type="ECO:0000313" key="3">
    <source>
        <dbReference type="Proteomes" id="UP000250043"/>
    </source>
</evidence>
<keyword evidence="1" id="KW-0472">Membrane</keyword>
<evidence type="ECO:0000256" key="1">
    <source>
        <dbReference type="SAM" id="Phobius"/>
    </source>
</evidence>
<keyword evidence="1" id="KW-0812">Transmembrane</keyword>
<name>A0A8E2ALT8_9APHY</name>
<dbReference type="EMBL" id="KV722568">
    <property type="protein sequence ID" value="OCH85699.1"/>
    <property type="molecule type" value="Genomic_DNA"/>
</dbReference>
<reference evidence="2 3" key="1">
    <citation type="submission" date="2016-07" db="EMBL/GenBank/DDBJ databases">
        <title>Draft genome of the white-rot fungus Obba rivulosa 3A-2.</title>
        <authorList>
            <consortium name="DOE Joint Genome Institute"/>
            <person name="Miettinen O."/>
            <person name="Riley R."/>
            <person name="Acob R."/>
            <person name="Barry K."/>
            <person name="Cullen D."/>
            <person name="De Vries R."/>
            <person name="Hainaut M."/>
            <person name="Hatakka A."/>
            <person name="Henrissat B."/>
            <person name="Hilden K."/>
            <person name="Kuo R."/>
            <person name="Labutti K."/>
            <person name="Lipzen A."/>
            <person name="Makela M.R."/>
            <person name="Sandor L."/>
            <person name="Spatafora J.W."/>
            <person name="Grigoriev I.V."/>
            <person name="Hibbett D.S."/>
        </authorList>
    </citation>
    <scope>NUCLEOTIDE SEQUENCE [LARGE SCALE GENOMIC DNA]</scope>
    <source>
        <strain evidence="2 3">3A-2</strain>
    </source>
</reference>
<organism evidence="2 3">
    <name type="scientific">Obba rivulosa</name>
    <dbReference type="NCBI Taxonomy" id="1052685"/>
    <lineage>
        <taxon>Eukaryota</taxon>
        <taxon>Fungi</taxon>
        <taxon>Dikarya</taxon>
        <taxon>Basidiomycota</taxon>
        <taxon>Agaricomycotina</taxon>
        <taxon>Agaricomycetes</taxon>
        <taxon>Polyporales</taxon>
        <taxon>Gelatoporiaceae</taxon>
        <taxon>Obba</taxon>
    </lineage>
</organism>
<dbReference type="AlphaFoldDB" id="A0A8E2ALT8"/>
<protein>
    <submittedName>
        <fullName evidence="2">Uncharacterized protein</fullName>
    </submittedName>
</protein>
<evidence type="ECO:0000313" key="2">
    <source>
        <dbReference type="EMBL" id="OCH85699.1"/>
    </source>
</evidence>
<feature type="transmembrane region" description="Helical" evidence="1">
    <location>
        <begin position="13"/>
        <end position="31"/>
    </location>
</feature>
<keyword evidence="3" id="KW-1185">Reference proteome</keyword>